<gene>
    <name evidence="2" type="ORF">P154DRAFT_522920</name>
</gene>
<evidence type="ECO:0000313" key="2">
    <source>
        <dbReference type="EMBL" id="KAF1999828.1"/>
    </source>
</evidence>
<proteinExistence type="predicted"/>
<feature type="transmembrane region" description="Helical" evidence="1">
    <location>
        <begin position="6"/>
        <end position="33"/>
    </location>
</feature>
<reference evidence="2" key="1">
    <citation type="journal article" date="2020" name="Stud. Mycol.">
        <title>101 Dothideomycetes genomes: a test case for predicting lifestyles and emergence of pathogens.</title>
        <authorList>
            <person name="Haridas S."/>
            <person name="Albert R."/>
            <person name="Binder M."/>
            <person name="Bloem J."/>
            <person name="Labutti K."/>
            <person name="Salamov A."/>
            <person name="Andreopoulos B."/>
            <person name="Baker S."/>
            <person name="Barry K."/>
            <person name="Bills G."/>
            <person name="Bluhm B."/>
            <person name="Cannon C."/>
            <person name="Castanera R."/>
            <person name="Culley D."/>
            <person name="Daum C."/>
            <person name="Ezra D."/>
            <person name="Gonzalez J."/>
            <person name="Henrissat B."/>
            <person name="Kuo A."/>
            <person name="Liang C."/>
            <person name="Lipzen A."/>
            <person name="Lutzoni F."/>
            <person name="Magnuson J."/>
            <person name="Mondo S."/>
            <person name="Nolan M."/>
            <person name="Ohm R."/>
            <person name="Pangilinan J."/>
            <person name="Park H.-J."/>
            <person name="Ramirez L."/>
            <person name="Alfaro M."/>
            <person name="Sun H."/>
            <person name="Tritt A."/>
            <person name="Yoshinaga Y."/>
            <person name="Zwiers L.-H."/>
            <person name="Turgeon B."/>
            <person name="Goodwin S."/>
            <person name="Spatafora J."/>
            <person name="Crous P."/>
            <person name="Grigoriev I."/>
        </authorList>
    </citation>
    <scope>NUCLEOTIDE SEQUENCE</scope>
    <source>
        <strain evidence="2">CBS 123094</strain>
    </source>
</reference>
<name>A0A6A5WFJ4_9PLEO</name>
<evidence type="ECO:0000256" key="1">
    <source>
        <dbReference type="SAM" id="Phobius"/>
    </source>
</evidence>
<keyword evidence="3" id="KW-1185">Reference proteome</keyword>
<keyword evidence="1" id="KW-0472">Membrane</keyword>
<dbReference type="Proteomes" id="UP000799779">
    <property type="component" value="Unassembled WGS sequence"/>
</dbReference>
<organism evidence="2 3">
    <name type="scientific">Amniculicola lignicola CBS 123094</name>
    <dbReference type="NCBI Taxonomy" id="1392246"/>
    <lineage>
        <taxon>Eukaryota</taxon>
        <taxon>Fungi</taxon>
        <taxon>Dikarya</taxon>
        <taxon>Ascomycota</taxon>
        <taxon>Pezizomycotina</taxon>
        <taxon>Dothideomycetes</taxon>
        <taxon>Pleosporomycetidae</taxon>
        <taxon>Pleosporales</taxon>
        <taxon>Amniculicolaceae</taxon>
        <taxon>Amniculicola</taxon>
    </lineage>
</organism>
<keyword evidence="1" id="KW-1133">Transmembrane helix</keyword>
<dbReference type="EMBL" id="ML977592">
    <property type="protein sequence ID" value="KAF1999828.1"/>
    <property type="molecule type" value="Genomic_DNA"/>
</dbReference>
<dbReference type="AlphaFoldDB" id="A0A6A5WFJ4"/>
<sequence>MVGINITYALTGTVPLTTYFWSCPLLSLTYLYLPSPSFISLTYLHLPSLAINPKVSRFYLA</sequence>
<accession>A0A6A5WFJ4</accession>
<protein>
    <submittedName>
        <fullName evidence="2">Uncharacterized protein</fullName>
    </submittedName>
</protein>
<keyword evidence="1" id="KW-0812">Transmembrane</keyword>
<evidence type="ECO:0000313" key="3">
    <source>
        <dbReference type="Proteomes" id="UP000799779"/>
    </source>
</evidence>